<evidence type="ECO:0008006" key="2">
    <source>
        <dbReference type="Google" id="ProtNLM"/>
    </source>
</evidence>
<proteinExistence type="predicted"/>
<organism evidence="1">
    <name type="scientific">marine sediment metagenome</name>
    <dbReference type="NCBI Taxonomy" id="412755"/>
    <lineage>
        <taxon>unclassified sequences</taxon>
        <taxon>metagenomes</taxon>
        <taxon>ecological metagenomes</taxon>
    </lineage>
</organism>
<sequence>FHLNYLKKGLLSGKVEIGGIVAPREKVNLSAEAKIKSEAEILSLKAEGVIAENNYMNLKVNTVGINLEELGEILNYQGIKGLANFTGILSGTLDDLKIKGKIEVEKGQISELPFDYLEGKIDYQSNKLKLEELVFENEGLVLKGKGNIDFSEEKDIETSFVLKVEKVDINYLVKLYNYDFPISGLAQGEIIIEGIWPKITAQGDLSLKDINLVRYQIESGNLIFVLEDNKIRIESMVLNSGKAQLYAQGEINLEEDLSLNLRVNFLNQDIQNLLS</sequence>
<accession>X1BBN5</accession>
<gene>
    <name evidence="1" type="ORF">S01H4_48685</name>
</gene>
<comment type="caution">
    <text evidence="1">The sequence shown here is derived from an EMBL/GenBank/DDBJ whole genome shotgun (WGS) entry which is preliminary data.</text>
</comment>
<protein>
    <recommendedName>
        <fullName evidence="2">AsmA-like C-terminal domain-containing protein</fullName>
    </recommendedName>
</protein>
<reference evidence="1" key="1">
    <citation type="journal article" date="2014" name="Front. Microbiol.">
        <title>High frequency of phylogenetically diverse reductive dehalogenase-homologous genes in deep subseafloor sedimentary metagenomes.</title>
        <authorList>
            <person name="Kawai M."/>
            <person name="Futagami T."/>
            <person name="Toyoda A."/>
            <person name="Takaki Y."/>
            <person name="Nishi S."/>
            <person name="Hori S."/>
            <person name="Arai W."/>
            <person name="Tsubouchi T."/>
            <person name="Morono Y."/>
            <person name="Uchiyama I."/>
            <person name="Ito T."/>
            <person name="Fujiyama A."/>
            <person name="Inagaki F."/>
            <person name="Takami H."/>
        </authorList>
    </citation>
    <scope>NUCLEOTIDE SEQUENCE</scope>
    <source>
        <strain evidence="1">Expedition CK06-06</strain>
    </source>
</reference>
<evidence type="ECO:0000313" key="1">
    <source>
        <dbReference type="EMBL" id="GAG93344.1"/>
    </source>
</evidence>
<dbReference type="AlphaFoldDB" id="X1BBN5"/>
<feature type="non-terminal residue" evidence="1">
    <location>
        <position position="1"/>
    </location>
</feature>
<dbReference type="EMBL" id="BART01027461">
    <property type="protein sequence ID" value="GAG93344.1"/>
    <property type="molecule type" value="Genomic_DNA"/>
</dbReference>
<feature type="non-terminal residue" evidence="1">
    <location>
        <position position="275"/>
    </location>
</feature>
<name>X1BBN5_9ZZZZ</name>